<accession>A0A3E5F5B7</accession>
<organism evidence="2 3">
    <name type="scientific">Bacteroides uniformis</name>
    <dbReference type="NCBI Taxonomy" id="820"/>
    <lineage>
        <taxon>Bacteria</taxon>
        <taxon>Pseudomonadati</taxon>
        <taxon>Bacteroidota</taxon>
        <taxon>Bacteroidia</taxon>
        <taxon>Bacteroidales</taxon>
        <taxon>Bacteroidaceae</taxon>
        <taxon>Bacteroides</taxon>
    </lineage>
</organism>
<dbReference type="Proteomes" id="UP000260759">
    <property type="component" value="Unassembled WGS sequence"/>
</dbReference>
<name>A0A3E5F5B7_BACUN</name>
<sequence length="200" mass="22557">MEKLHNDPEIDVVLIDSPEEDVDISDEAQSFRPHKVSREEPKKEEEKKEESEAQSDADASQEGKEESDDEKEQSDNSEETSNETELDTEQDETSSQSSDDETTEEPAKEAESEKPSDEQASEESNDDAYDEEHSESNDHPFCSPSYREAIMTDGILVDDIFKVIDQLAETGECDLGTIIYHCESMRYGGCKLNCVSKEKK</sequence>
<feature type="compositionally biased region" description="Basic and acidic residues" evidence="1">
    <location>
        <begin position="36"/>
        <end position="51"/>
    </location>
</feature>
<feature type="compositionally biased region" description="Acidic residues" evidence="1">
    <location>
        <begin position="119"/>
        <end position="133"/>
    </location>
</feature>
<evidence type="ECO:0000313" key="2">
    <source>
        <dbReference type="EMBL" id="RGN96828.1"/>
    </source>
</evidence>
<gene>
    <name evidence="2" type="ORF">DXB37_02140</name>
</gene>
<feature type="compositionally biased region" description="Basic and acidic residues" evidence="1">
    <location>
        <begin position="105"/>
        <end position="117"/>
    </location>
</feature>
<dbReference type="EMBL" id="QSVA01000002">
    <property type="protein sequence ID" value="RGN96828.1"/>
    <property type="molecule type" value="Genomic_DNA"/>
</dbReference>
<comment type="caution">
    <text evidence="2">The sequence shown here is derived from an EMBL/GenBank/DDBJ whole genome shotgun (WGS) entry which is preliminary data.</text>
</comment>
<feature type="compositionally biased region" description="Acidic residues" evidence="1">
    <location>
        <begin position="65"/>
        <end position="104"/>
    </location>
</feature>
<protein>
    <submittedName>
        <fullName evidence="2">Uncharacterized protein</fullName>
    </submittedName>
</protein>
<feature type="region of interest" description="Disordered" evidence="1">
    <location>
        <begin position="1"/>
        <end position="145"/>
    </location>
</feature>
<feature type="compositionally biased region" description="Acidic residues" evidence="1">
    <location>
        <begin position="17"/>
        <end position="26"/>
    </location>
</feature>
<evidence type="ECO:0000256" key="1">
    <source>
        <dbReference type="SAM" id="MobiDB-lite"/>
    </source>
</evidence>
<evidence type="ECO:0000313" key="3">
    <source>
        <dbReference type="Proteomes" id="UP000260759"/>
    </source>
</evidence>
<dbReference type="AlphaFoldDB" id="A0A3E5F5B7"/>
<reference evidence="2 3" key="1">
    <citation type="submission" date="2018-08" db="EMBL/GenBank/DDBJ databases">
        <title>A genome reference for cultivated species of the human gut microbiota.</title>
        <authorList>
            <person name="Zou Y."/>
            <person name="Xue W."/>
            <person name="Luo G."/>
        </authorList>
    </citation>
    <scope>NUCLEOTIDE SEQUENCE [LARGE SCALE GENOMIC DNA]</scope>
    <source>
        <strain evidence="2 3">OM03-4</strain>
    </source>
</reference>
<proteinExistence type="predicted"/>